<feature type="signal peptide" evidence="2">
    <location>
        <begin position="1"/>
        <end position="17"/>
    </location>
</feature>
<evidence type="ECO:0000256" key="1">
    <source>
        <dbReference type="SAM" id="MobiDB-lite"/>
    </source>
</evidence>
<reference evidence="3 4" key="1">
    <citation type="journal article" date="2017" name="Nat. Commun.">
        <title>In situ click chemistry generation of cyclooxygenase-2 inhibitors.</title>
        <authorList>
            <person name="Bhardwaj A."/>
            <person name="Kaur J."/>
            <person name="Wuest M."/>
            <person name="Wuest F."/>
        </authorList>
    </citation>
    <scope>NUCLEOTIDE SEQUENCE [LARGE SCALE GENOMIC DNA]</scope>
    <source>
        <strain evidence="3">S2_012_000_R3_94</strain>
    </source>
</reference>
<dbReference type="PROSITE" id="PS51257">
    <property type="entry name" value="PROKAR_LIPOPROTEIN"/>
    <property type="match status" value="1"/>
</dbReference>
<sequence length="107" mass="11239">MRHAALLAVMIGPAALAACAPLPLESAERVCLDDARAATGPEGRVAVGVGNSSRYGSGTFGRFEVSVSSDYIMGRDPSEVYAACVQRRSGQPPSRPLYDQPGWSGNR</sequence>
<feature type="chain" id="PRO_5021824498" description="Lipoprotein" evidence="2">
    <location>
        <begin position="18"/>
        <end position="107"/>
    </location>
</feature>
<dbReference type="Proteomes" id="UP000315344">
    <property type="component" value="Unassembled WGS sequence"/>
</dbReference>
<dbReference type="AlphaFoldDB" id="A0A533IDE5"/>
<gene>
    <name evidence="3" type="ORF">DI616_00385</name>
</gene>
<evidence type="ECO:0000313" key="4">
    <source>
        <dbReference type="Proteomes" id="UP000315344"/>
    </source>
</evidence>
<evidence type="ECO:0000313" key="3">
    <source>
        <dbReference type="EMBL" id="TKW68497.1"/>
    </source>
</evidence>
<organism evidence="3 4">
    <name type="scientific">Paracoccus denitrificans</name>
    <dbReference type="NCBI Taxonomy" id="266"/>
    <lineage>
        <taxon>Bacteria</taxon>
        <taxon>Pseudomonadati</taxon>
        <taxon>Pseudomonadota</taxon>
        <taxon>Alphaproteobacteria</taxon>
        <taxon>Rhodobacterales</taxon>
        <taxon>Paracoccaceae</taxon>
        <taxon>Paracoccus</taxon>
    </lineage>
</organism>
<proteinExistence type="predicted"/>
<accession>A0A533IDE5</accession>
<evidence type="ECO:0008006" key="5">
    <source>
        <dbReference type="Google" id="ProtNLM"/>
    </source>
</evidence>
<dbReference type="EMBL" id="VAFL01000001">
    <property type="protein sequence ID" value="TKW68497.1"/>
    <property type="molecule type" value="Genomic_DNA"/>
</dbReference>
<evidence type="ECO:0000256" key="2">
    <source>
        <dbReference type="SAM" id="SignalP"/>
    </source>
</evidence>
<feature type="region of interest" description="Disordered" evidence="1">
    <location>
        <begin position="85"/>
        <end position="107"/>
    </location>
</feature>
<comment type="caution">
    <text evidence="3">The sequence shown here is derived from an EMBL/GenBank/DDBJ whole genome shotgun (WGS) entry which is preliminary data.</text>
</comment>
<protein>
    <recommendedName>
        <fullName evidence="5">Lipoprotein</fullName>
    </recommendedName>
</protein>
<name>A0A533IDE5_PARDE</name>
<keyword evidence="2" id="KW-0732">Signal</keyword>